<reference evidence="1 2" key="1">
    <citation type="journal article" date="2013" name="Int. J. Syst. Evol. Microbiol.">
        <title>Sphingomonas kyungheensis sp. nov., a bacterium with ginsenoside-converting activity isolated from soil of a ginseng field.</title>
        <authorList>
            <person name="Son H.M."/>
            <person name="Yang J.E."/>
            <person name="Park Y."/>
            <person name="Han C.K."/>
            <person name="Kim S.G."/>
            <person name="Kook M."/>
            <person name="Yi T.H."/>
        </authorList>
    </citation>
    <scope>NUCLEOTIDE SEQUENCE [LARGE SCALE GENOMIC DNA]</scope>
    <source>
        <strain evidence="1 2">LMG 26582</strain>
    </source>
</reference>
<evidence type="ECO:0000313" key="1">
    <source>
        <dbReference type="EMBL" id="MEI5686896.1"/>
    </source>
</evidence>
<comment type="caution">
    <text evidence="1">The sequence shown here is derived from an EMBL/GenBank/DDBJ whole genome shotgun (WGS) entry which is preliminary data.</text>
</comment>
<keyword evidence="2" id="KW-1185">Reference proteome</keyword>
<organism evidence="1 2">
    <name type="scientific">Sphingomonas kyungheensis</name>
    <dbReference type="NCBI Taxonomy" id="1069987"/>
    <lineage>
        <taxon>Bacteria</taxon>
        <taxon>Pseudomonadati</taxon>
        <taxon>Pseudomonadota</taxon>
        <taxon>Alphaproteobacteria</taxon>
        <taxon>Sphingomonadales</taxon>
        <taxon>Sphingomonadaceae</taxon>
        <taxon>Sphingomonas</taxon>
    </lineage>
</organism>
<accession>A0ABU8H1P0</accession>
<evidence type="ECO:0000313" key="2">
    <source>
        <dbReference type="Proteomes" id="UP001367771"/>
    </source>
</evidence>
<gene>
    <name evidence="1" type="ORF">V8201_07365</name>
</gene>
<dbReference type="EMBL" id="JBBBDM010000002">
    <property type="protein sequence ID" value="MEI5686896.1"/>
    <property type="molecule type" value="Genomic_DNA"/>
</dbReference>
<proteinExistence type="predicted"/>
<name>A0ABU8H1P0_9SPHN</name>
<dbReference type="Proteomes" id="UP001367771">
    <property type="component" value="Unassembled WGS sequence"/>
</dbReference>
<protein>
    <submittedName>
        <fullName evidence="1">Uncharacterized protein</fullName>
    </submittedName>
</protein>
<dbReference type="RefSeq" id="WP_336544868.1">
    <property type="nucleotide sequence ID" value="NZ_JBBBDM010000002.1"/>
</dbReference>
<sequence length="85" mass="9549">MRQSLLSAQIETITWASSSRRNDTSQPSIIIDAISLQGSKIEIKPLCQIPEQADRRFAFAGDTFDLVSCPRHDWDKAYPRITGVV</sequence>